<protein>
    <recommendedName>
        <fullName evidence="2">Neutral/alkaline non-lysosomal ceramidase N-terminal domain-containing protein</fullName>
    </recommendedName>
</protein>
<name>A0A645ABY2_9ZZZZ</name>
<sequence>MLKMGCAKLDVTPDFPVYLRGYGSRNSRTVKVENPIEAGVIALEQDGKKVLIITADIIGIYVTFCRRIAAAVKAEFGIDYPDIYIAGSHTHFAPGFEAFTVTNPGGELDLGAYPADERYFEFWLGKVKNGIRYALADLEEVSLESAVIPVSSIAFNRRTVRKADGKVTTNYIYPKNPDDYHFSPIDQDLHVWRFMKANRPKALLARYSCHPVTGGAAMDAISGDYPGMFKQAVQEHLGCPGFFLLGTAGDVVPMRRNGASRRDLGEVLASTIRLNELVFRKTDDFKLAAANFTVPGKLSRTAGYDRKQKEARWQAEVERAKREMLPVDEALIAESYRYDIADRYPSDDVAIPVQMLRLGHQVLVGLPFEVLSAIGLELRAACPEALVTTITGGHEGYLPLAADFPKGGYETDQGSNFAPATGNDILNACIEAVKKFRS</sequence>
<proteinExistence type="predicted"/>
<organism evidence="1">
    <name type="scientific">bioreactor metagenome</name>
    <dbReference type="NCBI Taxonomy" id="1076179"/>
    <lineage>
        <taxon>unclassified sequences</taxon>
        <taxon>metagenomes</taxon>
        <taxon>ecological metagenomes</taxon>
    </lineage>
</organism>
<evidence type="ECO:0008006" key="2">
    <source>
        <dbReference type="Google" id="ProtNLM"/>
    </source>
</evidence>
<evidence type="ECO:0000313" key="1">
    <source>
        <dbReference type="EMBL" id="MPM50702.1"/>
    </source>
</evidence>
<accession>A0A645ABY2</accession>
<dbReference type="EMBL" id="VSSQ01013083">
    <property type="protein sequence ID" value="MPM50702.1"/>
    <property type="molecule type" value="Genomic_DNA"/>
</dbReference>
<comment type="caution">
    <text evidence="1">The sequence shown here is derived from an EMBL/GenBank/DDBJ whole genome shotgun (WGS) entry which is preliminary data.</text>
</comment>
<gene>
    <name evidence="1" type="ORF">SDC9_97445</name>
</gene>
<dbReference type="AlphaFoldDB" id="A0A645ABY2"/>
<reference evidence="1" key="1">
    <citation type="submission" date="2019-08" db="EMBL/GenBank/DDBJ databases">
        <authorList>
            <person name="Kucharzyk K."/>
            <person name="Murdoch R.W."/>
            <person name="Higgins S."/>
            <person name="Loffler F."/>
        </authorList>
    </citation>
    <scope>NUCLEOTIDE SEQUENCE</scope>
</reference>